<dbReference type="RefSeq" id="WP_343129372.1">
    <property type="nucleotide sequence ID" value="NZ_JBCITK010000001.1"/>
</dbReference>
<dbReference type="Pfam" id="PF24309">
    <property type="entry name" value="IMEF_Flp"/>
    <property type="match status" value="1"/>
</dbReference>
<keyword evidence="2" id="KW-1185">Reference proteome</keyword>
<gene>
    <name evidence="1" type="ORF">MKY91_03500</name>
</gene>
<dbReference type="Proteomes" id="UP001418796">
    <property type="component" value="Unassembled WGS sequence"/>
</dbReference>
<dbReference type="InterPro" id="IPR030909">
    <property type="entry name" value="IMEF_cargo"/>
</dbReference>
<sequence length="169" mass="19817">MEKTLNVLHDLFAAMKKEVKRYLHIVEPKTTNPSNDYERMLVRKAVGIEYARKKRIKQMIQKLNEWLDEGNNKDLTQYELIELYADLRLECFALQAFSQHVEDARVLDYETDENELDKMQESVQAQVNEFQTILDDIQSKWVEPPTSNEVELKQTIHSGRPTFSVGSLL</sequence>
<protein>
    <submittedName>
        <fullName evidence="1">Uncharacterized protein</fullName>
    </submittedName>
</protein>
<dbReference type="EMBL" id="JBCITK010000001">
    <property type="protein sequence ID" value="MEN0642232.1"/>
    <property type="molecule type" value="Genomic_DNA"/>
</dbReference>
<name>A0ABU9VE97_9BACI</name>
<evidence type="ECO:0000313" key="1">
    <source>
        <dbReference type="EMBL" id="MEN0642232.1"/>
    </source>
</evidence>
<evidence type="ECO:0000313" key="2">
    <source>
        <dbReference type="Proteomes" id="UP001418796"/>
    </source>
</evidence>
<proteinExistence type="predicted"/>
<comment type="caution">
    <text evidence="1">The sequence shown here is derived from an EMBL/GenBank/DDBJ whole genome shotgun (WGS) entry which is preliminary data.</text>
</comment>
<accession>A0ABU9VE97</accession>
<organism evidence="1 2">
    <name type="scientific">Alkalicoccobacillus gibsonii</name>
    <dbReference type="NCBI Taxonomy" id="79881"/>
    <lineage>
        <taxon>Bacteria</taxon>
        <taxon>Bacillati</taxon>
        <taxon>Bacillota</taxon>
        <taxon>Bacilli</taxon>
        <taxon>Bacillales</taxon>
        <taxon>Bacillaceae</taxon>
        <taxon>Alkalicoccobacillus</taxon>
    </lineage>
</organism>
<reference evidence="1 2" key="1">
    <citation type="submission" date="2024-03" db="EMBL/GenBank/DDBJ databases">
        <title>Bacilli Hybrid Assemblies.</title>
        <authorList>
            <person name="Kovac J."/>
        </authorList>
    </citation>
    <scope>NUCLEOTIDE SEQUENCE [LARGE SCALE GENOMIC DNA]</scope>
    <source>
        <strain evidence="1 2">FSL R7-0666</strain>
    </source>
</reference>